<keyword evidence="3" id="KW-1185">Reference proteome</keyword>
<organism evidence="2 3">
    <name type="scientific">Cadophora malorum</name>
    <dbReference type="NCBI Taxonomy" id="108018"/>
    <lineage>
        <taxon>Eukaryota</taxon>
        <taxon>Fungi</taxon>
        <taxon>Dikarya</taxon>
        <taxon>Ascomycota</taxon>
        <taxon>Pezizomycotina</taxon>
        <taxon>Leotiomycetes</taxon>
        <taxon>Helotiales</taxon>
        <taxon>Ploettnerulaceae</taxon>
        <taxon>Cadophora</taxon>
    </lineage>
</organism>
<reference evidence="2" key="1">
    <citation type="submission" date="2021-02" db="EMBL/GenBank/DDBJ databases">
        <title>Genome sequence Cadophora malorum strain M34.</title>
        <authorList>
            <person name="Stefanovic E."/>
            <person name="Vu D."/>
            <person name="Scully C."/>
            <person name="Dijksterhuis J."/>
            <person name="Roader J."/>
            <person name="Houbraken J."/>
        </authorList>
    </citation>
    <scope>NUCLEOTIDE SEQUENCE</scope>
    <source>
        <strain evidence="2">M34</strain>
    </source>
</reference>
<evidence type="ECO:0000256" key="1">
    <source>
        <dbReference type="SAM" id="MobiDB-lite"/>
    </source>
</evidence>
<evidence type="ECO:0000313" key="2">
    <source>
        <dbReference type="EMBL" id="KAG4414549.1"/>
    </source>
</evidence>
<feature type="region of interest" description="Disordered" evidence="1">
    <location>
        <begin position="41"/>
        <end position="70"/>
    </location>
</feature>
<sequence>MAAFQFRMTLEFAVQSQTEPTLADAAKLHVAIEKQLQAEGLPTKVHKKKTPRKVNNPDENDSESEGEGRDELLDLPAYGFEYAERKYDIWKVSKAEERNLISSTEELKPMMVGYAVSASKPRLNPTDEAIKVIERVCDILRSKQKTLFWNGAMVPQVIISKVGGYSHQDVKNFLALVWTFESQFDTLHPPPAPEFDHWIRRQGLRTMTTIYRCGENRFTAARTGDPEYANPPTTSEQLDKIFARKTSNKVVRLVMHLDPYGTQIYDLRQLYTPIRRKYGSSPGIIFEQHEATLDHTAIRNWIKLCLGMVQFTREDNPIDVPAYLRSHAEDVQYSVISIINDMGLPEQAEYYKTVVKRRLLTR</sequence>
<gene>
    <name evidence="2" type="ORF">IFR04_012297</name>
</gene>
<dbReference type="OrthoDB" id="412402at2759"/>
<name>A0A8H7T6X1_9HELO</name>
<protein>
    <submittedName>
        <fullName evidence="2">Uncharacterized protein</fullName>
    </submittedName>
</protein>
<accession>A0A8H7T6X1</accession>
<proteinExistence type="predicted"/>
<dbReference type="EMBL" id="JAFJYH010000259">
    <property type="protein sequence ID" value="KAG4414549.1"/>
    <property type="molecule type" value="Genomic_DNA"/>
</dbReference>
<evidence type="ECO:0000313" key="3">
    <source>
        <dbReference type="Proteomes" id="UP000664132"/>
    </source>
</evidence>
<dbReference type="PANTHER" id="PTHR36847">
    <property type="entry name" value="AMIDOLIGASE ENZYME"/>
    <property type="match status" value="1"/>
</dbReference>
<comment type="caution">
    <text evidence="2">The sequence shown here is derived from an EMBL/GenBank/DDBJ whole genome shotgun (WGS) entry which is preliminary data.</text>
</comment>
<dbReference type="Proteomes" id="UP000664132">
    <property type="component" value="Unassembled WGS sequence"/>
</dbReference>
<dbReference type="PANTHER" id="PTHR36847:SF1">
    <property type="entry name" value="AMIDOLIGASE ENZYME"/>
    <property type="match status" value="1"/>
</dbReference>
<dbReference type="AlphaFoldDB" id="A0A8H7T6X1"/>